<dbReference type="Pfam" id="PF01425">
    <property type="entry name" value="Amidase"/>
    <property type="match status" value="1"/>
</dbReference>
<reference evidence="3 4" key="1">
    <citation type="submission" date="2020-11" db="EMBL/GenBank/DDBJ databases">
        <title>The genome sequence of Erythrobacter sp. 6D36.</title>
        <authorList>
            <person name="Liu Y."/>
        </authorList>
    </citation>
    <scope>NUCLEOTIDE SEQUENCE [LARGE SCALE GENOMIC DNA]</scope>
    <source>
        <strain evidence="3 4">6D36</strain>
    </source>
</reference>
<accession>A0A7S8F6S1</accession>
<evidence type="ECO:0000313" key="3">
    <source>
        <dbReference type="EMBL" id="QPD00222.1"/>
    </source>
</evidence>
<name>A0A7S8F6S1_9SPHN</name>
<gene>
    <name evidence="3" type="ORF">IRL76_06775</name>
</gene>
<dbReference type="Gene3D" id="3.90.1300.10">
    <property type="entry name" value="Amidase signature (AS) domain"/>
    <property type="match status" value="1"/>
</dbReference>
<dbReference type="PROSITE" id="PS00571">
    <property type="entry name" value="AMIDASES"/>
    <property type="match status" value="1"/>
</dbReference>
<protein>
    <submittedName>
        <fullName evidence="3">Amidase</fullName>
    </submittedName>
</protein>
<keyword evidence="4" id="KW-1185">Reference proteome</keyword>
<feature type="domain" description="Amidase" evidence="2">
    <location>
        <begin position="27"/>
        <end position="456"/>
    </location>
</feature>
<dbReference type="Proteomes" id="UP000594459">
    <property type="component" value="Chromosome"/>
</dbReference>
<dbReference type="AlphaFoldDB" id="A0A7S8F6S1"/>
<dbReference type="InterPro" id="IPR023631">
    <property type="entry name" value="Amidase_dom"/>
</dbReference>
<sequence>MSPAEYERLDALGMAELVAKGDVAPIELVDLAIAQIERLNPQLNAVVFSDYDGARDRARGNLPTGPFKGVPFLLKDILGDLEGWPTRNGSRLCPPVPMPFTSTLVERFLAGGLVPIGKTNVPEFGLVGTTESKLYGPAKNPWGAEHSTGGSSGGSGAAVASGMVAVAHANDGGGSIRIPASCNGLVGLKPTRARNPLGPMLGDVMGGIVAEHVVSRSVRDTAVMLDVTAGPAPGDPYSAPAAPANWLAASQQPCPRLRIGFARTRPGGGSPLDPQAVAAVEHAARLCEDLGHHVEEASPPVTSEALFEPFIAIWASGAAMQIDGICQMTGQKPGPDNLEGLTRGLYAIGKATSAPQLWGAIFQLQQMARAVAAWHANFDIWLTPTLGAPPPRNGTFVLDSEDVETGFGAMTDYVPFTAIQNATGQPAINVPLWWTPEGLPMGTQFVGRVGEEALLLQLATQLETAQPWLDRRPPL</sequence>
<comment type="similarity">
    <text evidence="1">Belongs to the amidase family.</text>
</comment>
<dbReference type="PANTHER" id="PTHR11895">
    <property type="entry name" value="TRANSAMIDASE"/>
    <property type="match status" value="1"/>
</dbReference>
<dbReference type="PANTHER" id="PTHR11895:SF7">
    <property type="entry name" value="GLUTAMYL-TRNA(GLN) AMIDOTRANSFERASE SUBUNIT A, MITOCHONDRIAL"/>
    <property type="match status" value="1"/>
</dbReference>
<evidence type="ECO:0000256" key="1">
    <source>
        <dbReference type="ARBA" id="ARBA00009199"/>
    </source>
</evidence>
<dbReference type="KEGG" id="qso:IRL76_06775"/>
<evidence type="ECO:0000313" key="4">
    <source>
        <dbReference type="Proteomes" id="UP000594459"/>
    </source>
</evidence>
<proteinExistence type="inferred from homology"/>
<dbReference type="RefSeq" id="WP_200984016.1">
    <property type="nucleotide sequence ID" value="NZ_CP064654.1"/>
</dbReference>
<dbReference type="EMBL" id="CP064654">
    <property type="protein sequence ID" value="QPD00222.1"/>
    <property type="molecule type" value="Genomic_DNA"/>
</dbReference>
<dbReference type="InterPro" id="IPR020556">
    <property type="entry name" value="Amidase_CS"/>
</dbReference>
<organism evidence="3 4">
    <name type="scientific">Qipengyuania soli</name>
    <dbReference type="NCBI Taxonomy" id="2782568"/>
    <lineage>
        <taxon>Bacteria</taxon>
        <taxon>Pseudomonadati</taxon>
        <taxon>Pseudomonadota</taxon>
        <taxon>Alphaproteobacteria</taxon>
        <taxon>Sphingomonadales</taxon>
        <taxon>Erythrobacteraceae</taxon>
        <taxon>Qipengyuania</taxon>
    </lineage>
</organism>
<dbReference type="InterPro" id="IPR000120">
    <property type="entry name" value="Amidase"/>
</dbReference>
<dbReference type="InterPro" id="IPR036928">
    <property type="entry name" value="AS_sf"/>
</dbReference>
<dbReference type="SUPFAM" id="SSF75304">
    <property type="entry name" value="Amidase signature (AS) enzymes"/>
    <property type="match status" value="1"/>
</dbReference>
<dbReference type="GO" id="GO:0003824">
    <property type="term" value="F:catalytic activity"/>
    <property type="evidence" value="ECO:0007669"/>
    <property type="project" value="InterPro"/>
</dbReference>
<evidence type="ECO:0000259" key="2">
    <source>
        <dbReference type="Pfam" id="PF01425"/>
    </source>
</evidence>